<feature type="transmembrane region" description="Helical" evidence="1">
    <location>
        <begin position="39"/>
        <end position="59"/>
    </location>
</feature>
<sequence length="116" mass="13343">MNRSIANLAISFIVLLVLGELFRKVYTSMIPVTTVIDNFIFAIFLFLALKIIYDIAIYIRFKIKLFSYFEDYIRQLIVIVVVAITAVIISLTMQYFINGTVRLTVLASIATVYFKN</sequence>
<proteinExistence type="predicted"/>
<keyword evidence="1" id="KW-0812">Transmembrane</keyword>
<accession>A0AAU8HT20</accession>
<keyword evidence="1" id="KW-1133">Transmembrane helix</keyword>
<protein>
    <submittedName>
        <fullName evidence="2">Uncharacterized protein</fullName>
    </submittedName>
</protein>
<gene>
    <name evidence="2" type="ORF">PRVXH_002696</name>
</gene>
<organism evidence="2">
    <name type="scientific">Proteinivorax hydrogeniformans</name>
    <dbReference type="NCBI Taxonomy" id="1826727"/>
    <lineage>
        <taxon>Bacteria</taxon>
        <taxon>Bacillati</taxon>
        <taxon>Bacillota</taxon>
        <taxon>Clostridia</taxon>
        <taxon>Eubacteriales</taxon>
        <taxon>Proteinivoracaceae</taxon>
        <taxon>Proteinivorax</taxon>
    </lineage>
</organism>
<reference evidence="2" key="1">
    <citation type="journal article" date="2018" name="Antonie Van Leeuwenhoek">
        <title>Proteinivorax hydrogeniformans sp. nov., an anaerobic, haloalkaliphilic bacterium fermenting proteinaceous compounds with high hydrogen production.</title>
        <authorList>
            <person name="Boltyanskaya Y."/>
            <person name="Detkova E."/>
            <person name="Pimenov N."/>
            <person name="Kevbrin V."/>
        </authorList>
    </citation>
    <scope>NUCLEOTIDE SEQUENCE</scope>
    <source>
        <strain evidence="2">Z-710</strain>
    </source>
</reference>
<evidence type="ECO:0000256" key="1">
    <source>
        <dbReference type="SAM" id="Phobius"/>
    </source>
</evidence>
<dbReference type="AlphaFoldDB" id="A0AAU8HT20"/>
<evidence type="ECO:0000313" key="2">
    <source>
        <dbReference type="EMBL" id="XCI28721.1"/>
    </source>
</evidence>
<feature type="transmembrane region" description="Helical" evidence="1">
    <location>
        <begin position="71"/>
        <end position="89"/>
    </location>
</feature>
<dbReference type="RefSeq" id="WP_353893273.1">
    <property type="nucleotide sequence ID" value="NZ_CP159485.1"/>
</dbReference>
<dbReference type="EMBL" id="CP159485">
    <property type="protein sequence ID" value="XCI28721.1"/>
    <property type="molecule type" value="Genomic_DNA"/>
</dbReference>
<name>A0AAU8HT20_9FIRM</name>
<reference evidence="2" key="2">
    <citation type="submission" date="2024-06" db="EMBL/GenBank/DDBJ databases">
        <authorList>
            <person name="Petrova K.O."/>
            <person name="Toshchakov S.V."/>
            <person name="Boltjanskaja Y.V."/>
            <person name="Kevbrin V.V."/>
        </authorList>
    </citation>
    <scope>NUCLEOTIDE SEQUENCE</scope>
    <source>
        <strain evidence="2">Z-710</strain>
    </source>
</reference>
<keyword evidence="1" id="KW-0472">Membrane</keyword>